<proteinExistence type="predicted"/>
<organism evidence="1 2">
    <name type="scientific">Bacteroides uniformis</name>
    <dbReference type="NCBI Taxonomy" id="820"/>
    <lineage>
        <taxon>Bacteria</taxon>
        <taxon>Pseudomonadati</taxon>
        <taxon>Bacteroidota</taxon>
        <taxon>Bacteroidia</taxon>
        <taxon>Bacteroidales</taxon>
        <taxon>Bacteroidaceae</taxon>
        <taxon>Bacteroides</taxon>
    </lineage>
</organism>
<accession>A0A174RPL2</accession>
<dbReference type="EMBL" id="CZBF01000003">
    <property type="protein sequence ID" value="CUP85707.1"/>
    <property type="molecule type" value="Genomic_DNA"/>
</dbReference>
<protein>
    <submittedName>
        <fullName evidence="1">Uncharacterized protein</fullName>
    </submittedName>
</protein>
<name>A0A174RPL2_BACUN</name>
<sequence length="41" mass="4774">MKELIIELTKEEEMQIFGGRVVYEIININGKDILIVKNIPE</sequence>
<gene>
    <name evidence="1" type="ORF">ERS852554_02013</name>
</gene>
<dbReference type="AlphaFoldDB" id="A0A174RPL2"/>
<evidence type="ECO:0000313" key="1">
    <source>
        <dbReference type="EMBL" id="CUP85707.1"/>
    </source>
</evidence>
<dbReference type="Proteomes" id="UP000095788">
    <property type="component" value="Unassembled WGS sequence"/>
</dbReference>
<dbReference type="RefSeq" id="WP_255260550.1">
    <property type="nucleotide sequence ID" value="NZ_CAXSSZ010000008.1"/>
</dbReference>
<reference evidence="1 2" key="1">
    <citation type="submission" date="2015-09" db="EMBL/GenBank/DDBJ databases">
        <authorList>
            <consortium name="Pathogen Informatics"/>
        </authorList>
    </citation>
    <scope>NUCLEOTIDE SEQUENCE [LARGE SCALE GENOMIC DNA]</scope>
    <source>
        <strain evidence="1 2">2789STDY5834942</strain>
    </source>
</reference>
<evidence type="ECO:0000313" key="2">
    <source>
        <dbReference type="Proteomes" id="UP000095788"/>
    </source>
</evidence>